<evidence type="ECO:0000256" key="6">
    <source>
        <dbReference type="SAM" id="MobiDB-lite"/>
    </source>
</evidence>
<keyword evidence="3" id="KW-0238">DNA-binding</keyword>
<evidence type="ECO:0000259" key="8">
    <source>
        <dbReference type="PROSITE" id="PS50888"/>
    </source>
</evidence>
<dbReference type="Pfam" id="PF23183">
    <property type="entry name" value="bHLH_NPAS4"/>
    <property type="match status" value="1"/>
</dbReference>
<keyword evidence="5" id="KW-0539">Nucleus</keyword>
<dbReference type="Pfam" id="PF14598">
    <property type="entry name" value="PAS_11"/>
    <property type="match status" value="1"/>
</dbReference>
<protein>
    <submittedName>
        <fullName evidence="9">NPAS4-like protein</fullName>
    </submittedName>
</protein>
<dbReference type="PROSITE" id="PS50112">
    <property type="entry name" value="PAS"/>
    <property type="match status" value="1"/>
</dbReference>
<gene>
    <name evidence="9" type="ORF">MAR_000217</name>
</gene>
<evidence type="ECO:0000256" key="5">
    <source>
        <dbReference type="ARBA" id="ARBA00023242"/>
    </source>
</evidence>
<evidence type="ECO:0000256" key="3">
    <source>
        <dbReference type="ARBA" id="ARBA00023125"/>
    </source>
</evidence>
<feature type="region of interest" description="Disordered" evidence="6">
    <location>
        <begin position="684"/>
        <end position="704"/>
    </location>
</feature>
<dbReference type="Proteomes" id="UP001164746">
    <property type="component" value="Chromosome 11"/>
</dbReference>
<dbReference type="EMBL" id="CP111022">
    <property type="protein sequence ID" value="WAR18379.1"/>
    <property type="molecule type" value="Genomic_DNA"/>
</dbReference>
<dbReference type="SUPFAM" id="SSF55785">
    <property type="entry name" value="PYP-like sensor domain (PAS domain)"/>
    <property type="match status" value="2"/>
</dbReference>
<evidence type="ECO:0000256" key="4">
    <source>
        <dbReference type="ARBA" id="ARBA00023163"/>
    </source>
</evidence>
<dbReference type="PROSITE" id="PS50888">
    <property type="entry name" value="BHLH"/>
    <property type="match status" value="1"/>
</dbReference>
<dbReference type="InterPro" id="IPR036638">
    <property type="entry name" value="HLH_DNA-bd_sf"/>
</dbReference>
<dbReference type="CDD" id="cd00130">
    <property type="entry name" value="PAS"/>
    <property type="match status" value="1"/>
</dbReference>
<name>A0ABY7FC43_MYAAR</name>
<organism evidence="9 10">
    <name type="scientific">Mya arenaria</name>
    <name type="common">Soft-shell clam</name>
    <dbReference type="NCBI Taxonomy" id="6604"/>
    <lineage>
        <taxon>Eukaryota</taxon>
        <taxon>Metazoa</taxon>
        <taxon>Spiralia</taxon>
        <taxon>Lophotrochozoa</taxon>
        <taxon>Mollusca</taxon>
        <taxon>Bivalvia</taxon>
        <taxon>Autobranchia</taxon>
        <taxon>Heteroconchia</taxon>
        <taxon>Euheterodonta</taxon>
        <taxon>Imparidentia</taxon>
        <taxon>Neoheterodontei</taxon>
        <taxon>Myida</taxon>
        <taxon>Myoidea</taxon>
        <taxon>Myidae</taxon>
        <taxon>Mya</taxon>
    </lineage>
</organism>
<dbReference type="InterPro" id="IPR000014">
    <property type="entry name" value="PAS"/>
</dbReference>
<keyword evidence="10" id="KW-1185">Reference proteome</keyword>
<keyword evidence="4" id="KW-0804">Transcription</keyword>
<proteinExistence type="predicted"/>
<feature type="compositionally biased region" description="Low complexity" evidence="6">
    <location>
        <begin position="687"/>
        <end position="696"/>
    </location>
</feature>
<dbReference type="SUPFAM" id="SSF47459">
    <property type="entry name" value="HLH, helix-loop-helix DNA-binding domain"/>
    <property type="match status" value="1"/>
</dbReference>
<feature type="domain" description="BHLH" evidence="8">
    <location>
        <begin position="13"/>
        <end position="66"/>
    </location>
</feature>
<evidence type="ECO:0000256" key="2">
    <source>
        <dbReference type="ARBA" id="ARBA00023015"/>
    </source>
</evidence>
<dbReference type="InterPro" id="IPR011598">
    <property type="entry name" value="bHLH_dom"/>
</dbReference>
<dbReference type="Gene3D" id="3.30.450.20">
    <property type="entry name" value="PAS domain"/>
    <property type="match status" value="2"/>
</dbReference>
<dbReference type="InterPro" id="IPR035965">
    <property type="entry name" value="PAS-like_dom_sf"/>
</dbReference>
<keyword evidence="2" id="KW-0805">Transcription regulation</keyword>
<evidence type="ECO:0000256" key="1">
    <source>
        <dbReference type="ARBA" id="ARBA00004123"/>
    </source>
</evidence>
<comment type="subcellular location">
    <subcellularLocation>
        <location evidence="1">Nucleus</location>
    </subcellularLocation>
</comment>
<feature type="domain" description="PAS" evidence="7">
    <location>
        <begin position="80"/>
        <end position="145"/>
    </location>
</feature>
<dbReference type="PANTHER" id="PTHR23043">
    <property type="entry name" value="HYPOXIA-INDUCIBLE FACTOR 1 ALPHA"/>
    <property type="match status" value="1"/>
</dbReference>
<dbReference type="InterPro" id="IPR056192">
    <property type="entry name" value="bHLH_NPAS4"/>
</dbReference>
<sequence length="916" mass="102087">MAPGPVEELALLELERSNKGASKQRRDQINGEIGTMRDLLPLPESARQRLSQLQIMSLSCVYIRKCNILQKMLPSNRCSIEALTGFILVTTRDGKLVYISENVTEYLGHSMVDMKTQGDSLFDIVDKRDHGTVQAQLLHGSTSAEGSQDRQISFFCRMNMSRTLKRQGGFGDVKVMHVRGHLVPVGGKETSPEQHMFMALCTPLITPDVKESLIQNNTTVFKSVHKLDMSFIEITETGEFHLGLGTTEVEGRSWYSMLHPEDLAEARAKHMQCEYLDVPLENSEHLMIKSRHEMGCMMTVRMLTETHETVWVNIVMHVRQALVTNSDDPVIVCINQVVSENEAAQFKSQGQLFALFAARTPDMFFGGHHFNQLQQEMLTRQHAQAYMQQQPAQPQGPPGFFAEQQRYQYTAPSQTQTSFPQQQSQYMGGIDSICQQQRTQGHTSTIRALKRKLQENFISSCKPSKMSRVGSFDSEDGGFADFISGGETQYVMNVNVFRSAGSASQAVDNGGIAAFTGETMPLVYQHNSLDPMHALRLKKSMRLPVSMNPVAFGAAPIVQKLPPTCTLEQVVPEVVIPDCYLTPDPSPASSPKPLISRTGIKQETQEIKQLTSYVMGRLDELKQNQTISEPSVKLDGKKRKNLPIIDATFVDTFFDEIEPMLVRPGSVEIKTEPMSPPVPMVRESHLSPPVTQTSHTPSPPPTVLPMPPTCELKEELTLEDCTYLEEFLGLVGSAGPEIQAAFSPVSVADSMSPVASPTSVGTGCMPESLSPRAPTYGSNHCIKQQSSMDQTYPELSPCSTSPGYEGRDDLMDPDNWLLEPISLPLEMTLDGLDTLPEMRQDVRQDELCRLKQILQQTWGPCGSFSHKTTLLIELALAGNRRGCRQLRFPGLLVRWFALPVVNWRAGYRGRDERFLL</sequence>
<evidence type="ECO:0000313" key="9">
    <source>
        <dbReference type="EMBL" id="WAR18379.1"/>
    </source>
</evidence>
<evidence type="ECO:0000313" key="10">
    <source>
        <dbReference type="Proteomes" id="UP001164746"/>
    </source>
</evidence>
<dbReference type="CDD" id="cd19697">
    <property type="entry name" value="bHLH-PAS_NPAS4_PASD10"/>
    <property type="match status" value="1"/>
</dbReference>
<accession>A0ABY7FC43</accession>
<reference evidence="9" key="1">
    <citation type="submission" date="2022-11" db="EMBL/GenBank/DDBJ databases">
        <title>Centuries of genome instability and evolution in soft-shell clam transmissible cancer (bioRxiv).</title>
        <authorList>
            <person name="Hart S.F.M."/>
            <person name="Yonemitsu M.A."/>
            <person name="Giersch R.M."/>
            <person name="Beal B.F."/>
            <person name="Arriagada G."/>
            <person name="Davis B.W."/>
            <person name="Ostrander E.A."/>
            <person name="Goff S.P."/>
            <person name="Metzger M.J."/>
        </authorList>
    </citation>
    <scope>NUCLEOTIDE SEQUENCE</scope>
    <source>
        <strain evidence="9">MELC-2E11</strain>
        <tissue evidence="9">Siphon/mantle</tissue>
    </source>
</reference>
<feature type="non-terminal residue" evidence="9">
    <location>
        <position position="916"/>
    </location>
</feature>
<evidence type="ECO:0000259" key="7">
    <source>
        <dbReference type="PROSITE" id="PS50112"/>
    </source>
</evidence>
<dbReference type="SMART" id="SM00091">
    <property type="entry name" value="PAS"/>
    <property type="match status" value="2"/>
</dbReference>
<dbReference type="PANTHER" id="PTHR23043:SF39">
    <property type="entry name" value="DYSFUSION, ISOFORM D"/>
    <property type="match status" value="1"/>
</dbReference>